<dbReference type="Pfam" id="PF03281">
    <property type="entry name" value="Mab-21"/>
    <property type="match status" value="1"/>
</dbReference>
<dbReference type="PANTHER" id="PTHR10656:SF42">
    <property type="entry name" value="CYCLIC GMP-AMP SYNTHASE-LIKE PROTEIN-RELATED"/>
    <property type="match status" value="1"/>
</dbReference>
<comment type="caution">
    <text evidence="11">The sequence shown here is derived from an EMBL/GenBank/DDBJ whole genome shotgun (WGS) entry which is preliminary data.</text>
</comment>
<evidence type="ECO:0000313" key="12">
    <source>
        <dbReference type="Proteomes" id="UP000683360"/>
    </source>
</evidence>
<comment type="cofactor">
    <cofactor evidence="1">
        <name>Mg(2+)</name>
        <dbReference type="ChEBI" id="CHEBI:18420"/>
    </cofactor>
</comment>
<proteinExistence type="inferred from homology"/>
<comment type="similarity">
    <text evidence="2">Belongs to the mab-21 family.</text>
</comment>
<keyword evidence="12" id="KW-1185">Reference proteome</keyword>
<keyword evidence="8" id="KW-0460">Magnesium</keyword>
<evidence type="ECO:0000259" key="10">
    <source>
        <dbReference type="Pfam" id="PF20266"/>
    </source>
</evidence>
<dbReference type="EMBL" id="CAJPWZ010003333">
    <property type="protein sequence ID" value="CAG2257887.1"/>
    <property type="molecule type" value="Genomic_DNA"/>
</dbReference>
<keyword evidence="6" id="KW-0547">Nucleotide-binding</keyword>
<dbReference type="InterPro" id="IPR046903">
    <property type="entry name" value="Mab-21-like_nuc_Trfase"/>
</dbReference>
<keyword evidence="3" id="KW-0808">Transferase</keyword>
<feature type="domain" description="Mab-21-like HhH/H2TH-like" evidence="10">
    <location>
        <begin position="266"/>
        <end position="364"/>
    </location>
</feature>
<evidence type="ECO:0000256" key="7">
    <source>
        <dbReference type="ARBA" id="ARBA00022840"/>
    </source>
</evidence>
<dbReference type="AlphaFoldDB" id="A0A8S3VSS1"/>
<evidence type="ECO:0000256" key="8">
    <source>
        <dbReference type="ARBA" id="ARBA00022842"/>
    </source>
</evidence>
<keyword evidence="5" id="KW-0479">Metal-binding</keyword>
<dbReference type="Proteomes" id="UP000683360">
    <property type="component" value="Unassembled WGS sequence"/>
</dbReference>
<accession>A0A8S3VSS1</accession>
<evidence type="ECO:0000256" key="3">
    <source>
        <dbReference type="ARBA" id="ARBA00022679"/>
    </source>
</evidence>
<evidence type="ECO:0000256" key="2">
    <source>
        <dbReference type="ARBA" id="ARBA00008307"/>
    </source>
</evidence>
<dbReference type="Gene3D" id="1.10.1410.40">
    <property type="match status" value="1"/>
</dbReference>
<dbReference type="InterPro" id="IPR024810">
    <property type="entry name" value="MAB21L/cGLR"/>
</dbReference>
<dbReference type="SMART" id="SM01265">
    <property type="entry name" value="Mab-21"/>
    <property type="match status" value="1"/>
</dbReference>
<dbReference type="GO" id="GO:0016779">
    <property type="term" value="F:nucleotidyltransferase activity"/>
    <property type="evidence" value="ECO:0007669"/>
    <property type="project" value="UniProtKB-KW"/>
</dbReference>
<dbReference type="GO" id="GO:0005524">
    <property type="term" value="F:ATP binding"/>
    <property type="evidence" value="ECO:0007669"/>
    <property type="project" value="UniProtKB-KW"/>
</dbReference>
<feature type="domain" description="Mab-21-like nucleotidyltransferase" evidence="9">
    <location>
        <begin position="56"/>
        <end position="258"/>
    </location>
</feature>
<evidence type="ECO:0000256" key="1">
    <source>
        <dbReference type="ARBA" id="ARBA00001946"/>
    </source>
</evidence>
<keyword evidence="7" id="KW-0067">ATP-binding</keyword>
<sequence length="378" mass="44132">MDNTLLNRFYDDNVKMIRDETRQNIKIVMPIVEDILQYVHSKDRRFQIQPINVGSYYTHLKVSRADEFDFSVVLDTEGPLVWSSRSSSHNYGFDENNEVVRKGLTLPDPPIGKCFIYLSNTIPKWKREGINDGPACLTIDDNILPIKVKRRFKSLVGEAVNRQHIRKYVDAKRLSDSPATTLRITHPKTAGDSVSVDLTPLIESCTPFTEDFRWPRSEAQWPSDKKVEKLKSMGFNNIAKDPFYWTYSFASCEKELLDAIDANGTCRKKSQKIMKKLKESWCPEGMKQDLTSYHLKNILFWECEDHPHDYEWSDDKLATRLRSMCDRLLKCIREENVPQYFHPGVNLFSTKDIAVLHQVARNIQRFLQDPVSYLQRHY</sequence>
<evidence type="ECO:0000256" key="4">
    <source>
        <dbReference type="ARBA" id="ARBA00022695"/>
    </source>
</evidence>
<evidence type="ECO:0000256" key="5">
    <source>
        <dbReference type="ARBA" id="ARBA00022723"/>
    </source>
</evidence>
<protein>
    <submittedName>
        <fullName evidence="11">Uncharacterized protein</fullName>
    </submittedName>
</protein>
<name>A0A8S3VSS1_MYTED</name>
<evidence type="ECO:0000259" key="9">
    <source>
        <dbReference type="Pfam" id="PF03281"/>
    </source>
</evidence>
<dbReference type="OrthoDB" id="6080743at2759"/>
<gene>
    <name evidence="11" type="ORF">MEDL_69121</name>
</gene>
<dbReference type="GO" id="GO:0046872">
    <property type="term" value="F:metal ion binding"/>
    <property type="evidence" value="ECO:0007669"/>
    <property type="project" value="UniProtKB-KW"/>
</dbReference>
<dbReference type="Gene3D" id="3.30.460.90">
    <property type="match status" value="1"/>
</dbReference>
<keyword evidence="4" id="KW-0548">Nucleotidyltransferase</keyword>
<dbReference type="Pfam" id="PF20266">
    <property type="entry name" value="Mab-21_C"/>
    <property type="match status" value="1"/>
</dbReference>
<organism evidence="11 12">
    <name type="scientific">Mytilus edulis</name>
    <name type="common">Blue mussel</name>
    <dbReference type="NCBI Taxonomy" id="6550"/>
    <lineage>
        <taxon>Eukaryota</taxon>
        <taxon>Metazoa</taxon>
        <taxon>Spiralia</taxon>
        <taxon>Lophotrochozoa</taxon>
        <taxon>Mollusca</taxon>
        <taxon>Bivalvia</taxon>
        <taxon>Autobranchia</taxon>
        <taxon>Pteriomorphia</taxon>
        <taxon>Mytilida</taxon>
        <taxon>Mytiloidea</taxon>
        <taxon>Mytilidae</taxon>
        <taxon>Mytilinae</taxon>
        <taxon>Mytilus</taxon>
    </lineage>
</organism>
<evidence type="ECO:0000256" key="6">
    <source>
        <dbReference type="ARBA" id="ARBA00022741"/>
    </source>
</evidence>
<dbReference type="PANTHER" id="PTHR10656">
    <property type="entry name" value="CELL FATE DETERMINING PROTEIN MAB21-RELATED"/>
    <property type="match status" value="1"/>
</dbReference>
<reference evidence="11" key="1">
    <citation type="submission" date="2021-03" db="EMBL/GenBank/DDBJ databases">
        <authorList>
            <person name="Bekaert M."/>
        </authorList>
    </citation>
    <scope>NUCLEOTIDE SEQUENCE</scope>
</reference>
<evidence type="ECO:0000313" key="11">
    <source>
        <dbReference type="EMBL" id="CAG2257887.1"/>
    </source>
</evidence>
<dbReference type="InterPro" id="IPR046906">
    <property type="entry name" value="Mab-21_HhH/H2TH-like"/>
</dbReference>